<evidence type="ECO:0000259" key="8">
    <source>
        <dbReference type="Pfam" id="PF00041"/>
    </source>
</evidence>
<evidence type="ECO:0000256" key="6">
    <source>
        <dbReference type="ARBA" id="ARBA00023088"/>
    </source>
</evidence>
<feature type="domain" description="Fibronectin type-III" evidence="8">
    <location>
        <begin position="283"/>
        <end position="339"/>
    </location>
</feature>
<evidence type="ECO:0000259" key="10">
    <source>
        <dbReference type="Pfam" id="PF16403"/>
    </source>
</evidence>
<evidence type="ECO:0000259" key="9">
    <source>
        <dbReference type="Pfam" id="PF00746"/>
    </source>
</evidence>
<protein>
    <submittedName>
        <fullName evidence="11">DUF5011 domain-containing protein</fullName>
    </submittedName>
</protein>
<dbReference type="CDD" id="cd00063">
    <property type="entry name" value="FN3"/>
    <property type="match status" value="1"/>
</dbReference>
<feature type="domain" description="Pesticidal crystal protein Cry22Aa Ig-like" evidence="10">
    <location>
        <begin position="384"/>
        <end position="455"/>
    </location>
</feature>
<dbReference type="Pfam" id="PF00746">
    <property type="entry name" value="Gram_pos_anchor"/>
    <property type="match status" value="1"/>
</dbReference>
<proteinExistence type="predicted"/>
<keyword evidence="7" id="KW-0812">Transmembrane</keyword>
<evidence type="ECO:0000313" key="12">
    <source>
        <dbReference type="Proteomes" id="UP000784880"/>
    </source>
</evidence>
<dbReference type="PANTHER" id="PTHR15127">
    <property type="entry name" value="HEAVYWEIGHT, ISOFORM A"/>
    <property type="match status" value="1"/>
</dbReference>
<keyword evidence="3" id="KW-0964">Secreted</keyword>
<dbReference type="NCBIfam" id="TIGR01167">
    <property type="entry name" value="LPXTG_anchor"/>
    <property type="match status" value="1"/>
</dbReference>
<comment type="caution">
    <text evidence="11">The sequence shown here is derived from an EMBL/GenBank/DDBJ whole genome shotgun (WGS) entry which is preliminary data.</text>
</comment>
<evidence type="ECO:0000256" key="4">
    <source>
        <dbReference type="ARBA" id="ARBA00022729"/>
    </source>
</evidence>
<reference evidence="11 12" key="1">
    <citation type="submission" date="2021-06" db="EMBL/GenBank/DDBJ databases">
        <title>Bacillus sp. RD4P76, an endophyte from a halophyte.</title>
        <authorList>
            <person name="Sun J.-Q."/>
        </authorList>
    </citation>
    <scope>NUCLEOTIDE SEQUENCE [LARGE SCALE GENOMIC DNA]</scope>
    <source>
        <strain evidence="11 12">CGMCC 1.15917</strain>
    </source>
</reference>
<dbReference type="EMBL" id="JAHQCS010000147">
    <property type="protein sequence ID" value="MBU9713668.1"/>
    <property type="molecule type" value="Genomic_DNA"/>
</dbReference>
<keyword evidence="6" id="KW-0572">Peptidoglycan-anchor</keyword>
<evidence type="ECO:0000256" key="3">
    <source>
        <dbReference type="ARBA" id="ARBA00022525"/>
    </source>
</evidence>
<dbReference type="InterPro" id="IPR019931">
    <property type="entry name" value="LPXTG_anchor"/>
</dbReference>
<evidence type="ECO:0000256" key="1">
    <source>
        <dbReference type="ARBA" id="ARBA00004168"/>
    </source>
</evidence>
<organism evidence="11 12">
    <name type="scientific">Evansella tamaricis</name>
    <dbReference type="NCBI Taxonomy" id="2069301"/>
    <lineage>
        <taxon>Bacteria</taxon>
        <taxon>Bacillati</taxon>
        <taxon>Bacillota</taxon>
        <taxon>Bacilli</taxon>
        <taxon>Bacillales</taxon>
        <taxon>Bacillaceae</taxon>
        <taxon>Evansella</taxon>
    </lineage>
</organism>
<feature type="domain" description="Pesticidal crystal protein Cry22Aa Ig-like" evidence="10">
    <location>
        <begin position="463"/>
        <end position="534"/>
    </location>
</feature>
<keyword evidence="2" id="KW-0134">Cell wall</keyword>
<keyword evidence="7" id="KW-1133">Transmembrane helix</keyword>
<accession>A0ABS6JJ49</accession>
<evidence type="ECO:0000256" key="5">
    <source>
        <dbReference type="ARBA" id="ARBA00022999"/>
    </source>
</evidence>
<dbReference type="Proteomes" id="UP000784880">
    <property type="component" value="Unassembled WGS sequence"/>
</dbReference>
<evidence type="ECO:0000256" key="7">
    <source>
        <dbReference type="SAM" id="Phobius"/>
    </source>
</evidence>
<keyword evidence="5" id="KW-0727">SH2 domain</keyword>
<feature type="transmembrane region" description="Helical" evidence="7">
    <location>
        <begin position="569"/>
        <end position="588"/>
    </location>
</feature>
<dbReference type="InterPro" id="IPR051846">
    <property type="entry name" value="SH2_domain_adapters"/>
</dbReference>
<comment type="subcellular location">
    <subcellularLocation>
        <location evidence="1">Secreted</location>
        <location evidence="1">Cell wall</location>
        <topology evidence="1">Peptidoglycan-anchor</topology>
    </subcellularLocation>
</comment>
<dbReference type="PANTHER" id="PTHR15127:SF32">
    <property type="entry name" value="HEAVYWEIGHT, ISOFORM A"/>
    <property type="match status" value="1"/>
</dbReference>
<dbReference type="InterPro" id="IPR003961">
    <property type="entry name" value="FN3_dom"/>
</dbReference>
<dbReference type="PROSITE" id="PS51257">
    <property type="entry name" value="PROKAR_LIPOPROTEIN"/>
    <property type="match status" value="1"/>
</dbReference>
<gene>
    <name evidence="11" type="ORF">KS419_18215</name>
</gene>
<dbReference type="Pfam" id="PF00041">
    <property type="entry name" value="fn3"/>
    <property type="match status" value="1"/>
</dbReference>
<keyword evidence="7" id="KW-0472">Membrane</keyword>
<dbReference type="InterPro" id="IPR032179">
    <property type="entry name" value="Cry22Aa_Ig-like"/>
</dbReference>
<sequence>MSGRINVRSARFAIALLVVLSILISGCSAAFRGLLAENENFFLQEVDGSTTLTEVDAYSNIFVPVDPASTVGGFIESPLDDDTIVYWVPEYTQSQDGGTFYDFYTEKGRPSQVPVDATFTDLLIDPMEPNRVLVSLGILDENSERVDGYTHVFVSETNPKSNVLFYDFDYVFGSLYDEEHDYPGVGWKAADSTSTIFGYYNKMDHSFFDKFHKLQVYFEEMINPLLSSLGENTTNPQAGVTEVFTYINDNVWEQGSYSLDLKTGENYFATVEVPLPQLTTSLTNETGSVQLDWPAVFGEVTGYKIYQDGEEITEVDSNTTTFVIDGLTTEETYEFTVTGLLEKDDEDTYELSVMGMSEENDESIETILALSRSQFVADVVPPVITLNGQNPLTLELGSTYVEPGFTANDDLDGDLTDAVVVSGSVNINEIGEYSLVYTVTDNAGNEGDATRVVRVVDTTAPIITLDGANPLSLDVGSPFVEPGYSAVDNLDGNLTDQVEVTGEVDVHSPGEYTLIYTVYDSEGNKGEVTRTVIVKDKKIEVIAEPPTKNNTEDKDTELAKLPDTATNSYNMLIAGILISLLGGFMLFFKRKRAVPLAE</sequence>
<name>A0ABS6JJ49_9BACI</name>
<dbReference type="RefSeq" id="WP_217067819.1">
    <property type="nucleotide sequence ID" value="NZ_JAHQCS010000147.1"/>
</dbReference>
<evidence type="ECO:0000313" key="11">
    <source>
        <dbReference type="EMBL" id="MBU9713668.1"/>
    </source>
</evidence>
<keyword evidence="12" id="KW-1185">Reference proteome</keyword>
<dbReference type="Pfam" id="PF16403">
    <property type="entry name" value="Bact_surface_Ig-like"/>
    <property type="match status" value="2"/>
</dbReference>
<evidence type="ECO:0000256" key="2">
    <source>
        <dbReference type="ARBA" id="ARBA00022512"/>
    </source>
</evidence>
<keyword evidence="4" id="KW-0732">Signal</keyword>
<feature type="domain" description="Gram-positive cocci surface proteins LPxTG" evidence="9">
    <location>
        <begin position="554"/>
        <end position="592"/>
    </location>
</feature>